<evidence type="ECO:0000256" key="4">
    <source>
        <dbReference type="ARBA" id="ARBA00022989"/>
    </source>
</evidence>
<feature type="region of interest" description="Disordered" evidence="6">
    <location>
        <begin position="60"/>
        <end position="79"/>
    </location>
</feature>
<evidence type="ECO:0000256" key="7">
    <source>
        <dbReference type="SAM" id="Phobius"/>
    </source>
</evidence>
<dbReference type="AlphaFoldDB" id="A0A1X2IMX1"/>
<keyword evidence="4 7" id="KW-1133">Transmembrane helix</keyword>
<dbReference type="PANTHER" id="PTHR46140:SF1">
    <property type="entry name" value="VACUOLAR TRANSPORTER CHAPERONE COMPLEX SUBUNIT 4-RELATED"/>
    <property type="match status" value="1"/>
</dbReference>
<feature type="transmembrane region" description="Helical" evidence="7">
    <location>
        <begin position="548"/>
        <end position="568"/>
    </location>
</feature>
<accession>A0A1X2IMX1</accession>
<evidence type="ECO:0000256" key="1">
    <source>
        <dbReference type="ARBA" id="ARBA00004128"/>
    </source>
</evidence>
<evidence type="ECO:0000256" key="3">
    <source>
        <dbReference type="ARBA" id="ARBA00022692"/>
    </source>
</evidence>
<dbReference type="InterPro" id="IPR051572">
    <property type="entry name" value="VTC_Complex_Subunit"/>
</dbReference>
<dbReference type="InterPro" id="IPR004331">
    <property type="entry name" value="SPX_dom"/>
</dbReference>
<reference evidence="9 10" key="1">
    <citation type="submission" date="2016-07" db="EMBL/GenBank/DDBJ databases">
        <title>Pervasive Adenine N6-methylation of Active Genes in Fungi.</title>
        <authorList>
            <consortium name="DOE Joint Genome Institute"/>
            <person name="Mondo S.J."/>
            <person name="Dannebaum R.O."/>
            <person name="Kuo R.C."/>
            <person name="Labutti K."/>
            <person name="Haridas S."/>
            <person name="Kuo A."/>
            <person name="Salamov A."/>
            <person name="Ahrendt S.R."/>
            <person name="Lipzen A."/>
            <person name="Sullivan W."/>
            <person name="Andreopoulos W.B."/>
            <person name="Clum A."/>
            <person name="Lindquist E."/>
            <person name="Daum C."/>
            <person name="Ramamoorthy G.K."/>
            <person name="Gryganskyi A."/>
            <person name="Culley D."/>
            <person name="Magnuson J.K."/>
            <person name="James T.Y."/>
            <person name="O'Malley M.A."/>
            <person name="Stajich J.E."/>
            <person name="Spatafora J.W."/>
            <person name="Visel A."/>
            <person name="Grigoriev I.V."/>
        </authorList>
    </citation>
    <scope>NUCLEOTIDE SEQUENCE [LARGE SCALE GENOMIC DNA]</scope>
    <source>
        <strain evidence="9 10">NRRL 1336</strain>
    </source>
</reference>
<dbReference type="PROSITE" id="PS51382">
    <property type="entry name" value="SPX"/>
    <property type="match status" value="1"/>
</dbReference>
<feature type="compositionally biased region" description="Low complexity" evidence="6">
    <location>
        <begin position="263"/>
        <end position="275"/>
    </location>
</feature>
<dbReference type="GO" id="GO:0005774">
    <property type="term" value="C:vacuolar membrane"/>
    <property type="evidence" value="ECO:0007669"/>
    <property type="project" value="UniProtKB-SubCell"/>
</dbReference>
<sequence>MKYEQQLKSRMIPSWHLYYMAYSQLKQLLKQKEEFENILGSELSKVCRFLRHQLDRINEQTHQLESNSSRSDNGTSNSNYNNKVTELVFDLHDTTQFLHANKTAFDKMVKKHDRYTSFSIQHRYKQLITASSLDTYTKQMDTLMVRLCYLYDLCREPQQQPDTVPEHAANDNSQQQQNYIAICLFHLSMLSSIYPSNSNPPTPTTQPQGDKDCSNNITSVYLDNSNFDLYKKHVELCNDYNTTFLGMNAEDLDDWNSNRMISGGNIHSSSSSSNNKTQKNQGTGLGENKTHTFPYGLLTIDHQVAPCAGNWLAQLLSSHLVYPVPRFSTFVHAISLFYSDQLALSFLSPWWLLSVPKDIRKSPCNHIGLSRTASARPLINGHRQASFEQLTAAAAATSSQHIAIPLMHPTVYDTTHSHTKEVEHDASPYCRAWWPLRLRQRRQPQQKNDHQQLKLYDKDAMLLTNQLPTTSITELSSTTIISKGKKKDIANNTNKGKKELNMNAAVKNNRMTEPKTYFANERTFITWLQFCAVLLTVALSLFNHGDWISRWMGAMFLFMTCLLACYSYDDQYLSSITFI</sequence>
<organism evidence="9 10">
    <name type="scientific">Absidia repens</name>
    <dbReference type="NCBI Taxonomy" id="90262"/>
    <lineage>
        <taxon>Eukaryota</taxon>
        <taxon>Fungi</taxon>
        <taxon>Fungi incertae sedis</taxon>
        <taxon>Mucoromycota</taxon>
        <taxon>Mucoromycotina</taxon>
        <taxon>Mucoromycetes</taxon>
        <taxon>Mucorales</taxon>
        <taxon>Cunninghamellaceae</taxon>
        <taxon>Absidia</taxon>
    </lineage>
</organism>
<gene>
    <name evidence="9" type="ORF">BCR42DRAFT_409635</name>
</gene>
<feature type="domain" description="SPX" evidence="8">
    <location>
        <begin position="1"/>
        <end position="126"/>
    </location>
</feature>
<protein>
    <recommendedName>
        <fullName evidence="8">SPX domain-containing protein</fullName>
    </recommendedName>
</protein>
<dbReference type="Gene3D" id="3.20.100.30">
    <property type="entry name" value="VTC, catalytic tunnel domain"/>
    <property type="match status" value="1"/>
</dbReference>
<evidence type="ECO:0000256" key="6">
    <source>
        <dbReference type="SAM" id="MobiDB-lite"/>
    </source>
</evidence>
<name>A0A1X2IMX1_9FUNG</name>
<feature type="region of interest" description="Disordered" evidence="6">
    <location>
        <begin position="263"/>
        <end position="286"/>
    </location>
</feature>
<dbReference type="STRING" id="90262.A0A1X2IMX1"/>
<keyword evidence="2" id="KW-0926">Vacuole</keyword>
<evidence type="ECO:0000313" key="10">
    <source>
        <dbReference type="Proteomes" id="UP000193560"/>
    </source>
</evidence>
<dbReference type="Proteomes" id="UP000193560">
    <property type="component" value="Unassembled WGS sequence"/>
</dbReference>
<comment type="subcellular location">
    <subcellularLocation>
        <location evidence="1">Vacuole membrane</location>
        <topology evidence="1">Multi-pass membrane protein</topology>
    </subcellularLocation>
</comment>
<keyword evidence="3 7" id="KW-0812">Transmembrane</keyword>
<dbReference type="Pfam" id="PF02656">
    <property type="entry name" value="DUF202"/>
    <property type="match status" value="1"/>
</dbReference>
<evidence type="ECO:0000256" key="2">
    <source>
        <dbReference type="ARBA" id="ARBA00022554"/>
    </source>
</evidence>
<dbReference type="GO" id="GO:0006799">
    <property type="term" value="P:polyphosphate biosynthetic process"/>
    <property type="evidence" value="ECO:0007669"/>
    <property type="project" value="UniProtKB-ARBA"/>
</dbReference>
<dbReference type="OrthoDB" id="2284476at2759"/>
<dbReference type="InterPro" id="IPR003807">
    <property type="entry name" value="DUF202"/>
</dbReference>
<proteinExistence type="predicted"/>
<keyword evidence="5 7" id="KW-0472">Membrane</keyword>
<comment type="caution">
    <text evidence="9">The sequence shown here is derived from an EMBL/GenBank/DDBJ whole genome shotgun (WGS) entry which is preliminary data.</text>
</comment>
<keyword evidence="10" id="KW-1185">Reference proteome</keyword>
<evidence type="ECO:0000259" key="8">
    <source>
        <dbReference type="PROSITE" id="PS51382"/>
    </source>
</evidence>
<feature type="transmembrane region" description="Helical" evidence="7">
    <location>
        <begin position="524"/>
        <end position="542"/>
    </location>
</feature>
<dbReference type="PANTHER" id="PTHR46140">
    <property type="entry name" value="VACUOLAR TRANSPORTER CHAPERONE 1-RELATED"/>
    <property type="match status" value="1"/>
</dbReference>
<evidence type="ECO:0000313" key="9">
    <source>
        <dbReference type="EMBL" id="ORZ19360.1"/>
    </source>
</evidence>
<dbReference type="InterPro" id="IPR042267">
    <property type="entry name" value="VTC_sf"/>
</dbReference>
<evidence type="ECO:0000256" key="5">
    <source>
        <dbReference type="ARBA" id="ARBA00023136"/>
    </source>
</evidence>
<dbReference type="EMBL" id="MCGE01000007">
    <property type="protein sequence ID" value="ORZ19360.1"/>
    <property type="molecule type" value="Genomic_DNA"/>
</dbReference>